<evidence type="ECO:0000313" key="3">
    <source>
        <dbReference type="Proteomes" id="UP000494218"/>
    </source>
</evidence>
<feature type="transmembrane region" description="Helical" evidence="1">
    <location>
        <begin position="15"/>
        <end position="34"/>
    </location>
</feature>
<dbReference type="RefSeq" id="WP_175032205.1">
    <property type="nucleotide sequence ID" value="NZ_CABVPW010000015.1"/>
</dbReference>
<gene>
    <name evidence="2" type="ORF">BLA23254_03312</name>
</gene>
<keyword evidence="1" id="KW-0812">Transmembrane</keyword>
<dbReference type="Proteomes" id="UP000494218">
    <property type="component" value="Unassembled WGS sequence"/>
</dbReference>
<keyword evidence="1" id="KW-0472">Membrane</keyword>
<reference evidence="2 3" key="1">
    <citation type="submission" date="2019-09" db="EMBL/GenBank/DDBJ databases">
        <authorList>
            <person name="Depoorter E."/>
        </authorList>
    </citation>
    <scope>NUCLEOTIDE SEQUENCE [LARGE SCALE GENOMIC DNA]</scope>
    <source>
        <strain evidence="2">LMG 23254</strain>
    </source>
</reference>
<accession>A0A6P2LNG8</accession>
<sequence length="131" mass="13524">MSLTDLIPGIAQAKLVGLGLVAALWIGSVAYPYYEWKHTVSVDAAQHAKDAAALDAAQQQIASDKAAFTQAEALGAAQAASIQAGVAQAQTIRVVTTQKAAAVMAASTPDVETARQLAVSTAQQFSGWDKQ</sequence>
<protein>
    <submittedName>
        <fullName evidence="2">Uncharacterized protein</fullName>
    </submittedName>
</protein>
<dbReference type="EMBL" id="CABVPW010000015">
    <property type="protein sequence ID" value="VWB70926.1"/>
    <property type="molecule type" value="Genomic_DNA"/>
</dbReference>
<keyword evidence="1" id="KW-1133">Transmembrane helix</keyword>
<proteinExistence type="predicted"/>
<evidence type="ECO:0000256" key="1">
    <source>
        <dbReference type="SAM" id="Phobius"/>
    </source>
</evidence>
<dbReference type="AlphaFoldDB" id="A0A6P2LNG8"/>
<name>A0A6P2LNG8_BURL3</name>
<organism evidence="2 3">
    <name type="scientific">Burkholderia lata (strain ATCC 17760 / DSM 23089 / LMG 22485 / NCIMB 9086 / R18194 / 383)</name>
    <dbReference type="NCBI Taxonomy" id="482957"/>
    <lineage>
        <taxon>Bacteria</taxon>
        <taxon>Pseudomonadati</taxon>
        <taxon>Pseudomonadota</taxon>
        <taxon>Betaproteobacteria</taxon>
        <taxon>Burkholderiales</taxon>
        <taxon>Burkholderiaceae</taxon>
        <taxon>Burkholderia</taxon>
        <taxon>Burkholderia cepacia complex</taxon>
    </lineage>
</organism>
<evidence type="ECO:0000313" key="2">
    <source>
        <dbReference type="EMBL" id="VWB70926.1"/>
    </source>
</evidence>